<dbReference type="PANTHER" id="PTHR35249:SF2">
    <property type="entry name" value="DYNEIN REGULATORY COMPLEX SUBUNIT 7"/>
    <property type="match status" value="1"/>
</dbReference>
<keyword evidence="1" id="KW-0812">Transmembrane</keyword>
<dbReference type="Proteomes" id="UP001153714">
    <property type="component" value="Chromosome 2"/>
</dbReference>
<dbReference type="InterPro" id="IPR033551">
    <property type="entry name" value="DRC7/lobo"/>
</dbReference>
<keyword evidence="1" id="KW-1133">Transmembrane helix</keyword>
<accession>A0A9N9WCR9</accession>
<protein>
    <submittedName>
        <fullName evidence="2">Uncharacterized protein</fullName>
    </submittedName>
</protein>
<proteinExistence type="predicted"/>
<keyword evidence="3" id="KW-1185">Reference proteome</keyword>
<feature type="transmembrane region" description="Helical" evidence="1">
    <location>
        <begin position="160"/>
        <end position="179"/>
    </location>
</feature>
<dbReference type="PANTHER" id="PTHR35249">
    <property type="entry name" value="DYNEIN REGULATORY COMPLEX SUBUNIT 7"/>
    <property type="match status" value="1"/>
</dbReference>
<evidence type="ECO:0000256" key="1">
    <source>
        <dbReference type="SAM" id="Phobius"/>
    </source>
</evidence>
<organism evidence="2 3">
    <name type="scientific">Diatraea saccharalis</name>
    <name type="common">sugarcane borer</name>
    <dbReference type="NCBI Taxonomy" id="40085"/>
    <lineage>
        <taxon>Eukaryota</taxon>
        <taxon>Metazoa</taxon>
        <taxon>Ecdysozoa</taxon>
        <taxon>Arthropoda</taxon>
        <taxon>Hexapoda</taxon>
        <taxon>Insecta</taxon>
        <taxon>Pterygota</taxon>
        <taxon>Neoptera</taxon>
        <taxon>Endopterygota</taxon>
        <taxon>Lepidoptera</taxon>
        <taxon>Glossata</taxon>
        <taxon>Ditrysia</taxon>
        <taxon>Pyraloidea</taxon>
        <taxon>Crambidae</taxon>
        <taxon>Crambinae</taxon>
        <taxon>Diatraea</taxon>
    </lineage>
</organism>
<dbReference type="GO" id="GO:0030317">
    <property type="term" value="P:flagellated sperm motility"/>
    <property type="evidence" value="ECO:0007669"/>
    <property type="project" value="TreeGrafter"/>
</dbReference>
<dbReference type="GO" id="GO:0031514">
    <property type="term" value="C:motile cilium"/>
    <property type="evidence" value="ECO:0007669"/>
    <property type="project" value="TreeGrafter"/>
</dbReference>
<dbReference type="AlphaFoldDB" id="A0A9N9WCR9"/>
<dbReference type="EMBL" id="OU893333">
    <property type="protein sequence ID" value="CAG9789441.1"/>
    <property type="molecule type" value="Genomic_DNA"/>
</dbReference>
<keyword evidence="1" id="KW-0472">Membrane</keyword>
<reference evidence="2" key="1">
    <citation type="submission" date="2021-12" db="EMBL/GenBank/DDBJ databases">
        <authorList>
            <person name="King R."/>
        </authorList>
    </citation>
    <scope>NUCLEOTIDE SEQUENCE</scope>
</reference>
<dbReference type="OrthoDB" id="10262874at2759"/>
<reference evidence="2" key="2">
    <citation type="submission" date="2022-10" db="EMBL/GenBank/DDBJ databases">
        <authorList>
            <consortium name="ENA_rothamsted_submissions"/>
            <consortium name="culmorum"/>
            <person name="King R."/>
        </authorList>
    </citation>
    <scope>NUCLEOTIDE SEQUENCE</scope>
</reference>
<evidence type="ECO:0000313" key="2">
    <source>
        <dbReference type="EMBL" id="CAG9789441.1"/>
    </source>
</evidence>
<evidence type="ECO:0000313" key="3">
    <source>
        <dbReference type="Proteomes" id="UP001153714"/>
    </source>
</evidence>
<name>A0A9N9WCR9_9NEOP</name>
<sequence>MSGVSTRRRLIRSAGDPNRYSSLARIDNIDNDMQPERLMSPYTAIIRRSGNPFELAHVLVSWLIGAGYDAYVVIGCAKRDVCMAIRYRTLCPEIPDETEKVVEVPPSDEEPRYRLVPLPDLTSKYCKEMDIKEAERQQKELDKIETAKQKKIAVRLFHNILYISSCTLYISSIVWVQYLSKDTVSFAYQELEQPPPDKIDGWRTHAWILVLPGFMAVEQPFFIEPSEGKDYPLDAPQYQHLDSVYNHENYYVNNYSDFTTHLMFNDLQ</sequence>
<gene>
    <name evidence="2" type="ORF">DIATSA_LOCUS7175</name>
</gene>